<evidence type="ECO:0000313" key="3">
    <source>
        <dbReference type="Proteomes" id="UP000076532"/>
    </source>
</evidence>
<dbReference type="OrthoDB" id="3246730at2759"/>
<dbReference type="Pfam" id="PF18758">
    <property type="entry name" value="KDZ"/>
    <property type="match status" value="1"/>
</dbReference>
<accession>A0A167W7T0</accession>
<dbReference type="AlphaFoldDB" id="A0A167W7T0"/>
<dbReference type="STRING" id="436010.A0A167W7T0"/>
<name>A0A167W7T0_9AGAM</name>
<reference evidence="2 3" key="1">
    <citation type="journal article" date="2016" name="Mol. Biol. Evol.">
        <title>Comparative Genomics of Early-Diverging Mushroom-Forming Fungi Provides Insights into the Origins of Lignocellulose Decay Capabilities.</title>
        <authorList>
            <person name="Nagy L.G."/>
            <person name="Riley R."/>
            <person name="Tritt A."/>
            <person name="Adam C."/>
            <person name="Daum C."/>
            <person name="Floudas D."/>
            <person name="Sun H."/>
            <person name="Yadav J.S."/>
            <person name="Pangilinan J."/>
            <person name="Larsson K.H."/>
            <person name="Matsuura K."/>
            <person name="Barry K."/>
            <person name="Labutti K."/>
            <person name="Kuo R."/>
            <person name="Ohm R.A."/>
            <person name="Bhattacharya S.S."/>
            <person name="Shirouzu T."/>
            <person name="Yoshinaga Y."/>
            <person name="Martin F.M."/>
            <person name="Grigoriev I.V."/>
            <person name="Hibbett D.S."/>
        </authorList>
    </citation>
    <scope>NUCLEOTIDE SEQUENCE [LARGE SCALE GENOMIC DNA]</scope>
    <source>
        <strain evidence="2 3">CBS 109695</strain>
    </source>
</reference>
<dbReference type="InterPro" id="IPR040521">
    <property type="entry name" value="KDZ"/>
</dbReference>
<sequence>MLETKNISCVYPSADGSPAPRIIRRGAIPTAPKTPSVAISIKALELYRCAHFRCPQLSIQAFVRTIMDIQTTAHQKHLCRQFSIAYDLYLTIRNVVDSRVKYALGRDDPNWELLHNCPACFNELQDEQPMKYSILWATDGNDSLKRLDRREPATEKGTLGASVESIDTRKVRGNFYISRADVDCWDLSKLPRRAREVCADEHEGGCRERWKNMSNEHTAKAWGCFAETGIFAGFCRHGFTLTLADMYRSGEQAKFFLSAVEKMNRIGPPNQLMCIDVGCRHCITIAHTDLGPLTKERGFAIGVDKFHCHAHNRLCQVHNLPTYVEGAGLEDFGACERNFSKSNPLAPSTRYMGEFRRKQAIAEHYKNMDDMENYMNMSTFILNNLKQALKILRETPISLEIAKMELGLWHEDNDVLFPRCLQEEKEYLKNLPKEPPIETLQMELYQRLINLWQSEKNLAAIQTVAFHMEDPGSSRRQDKTNTVETRRRHAIENCEKARSLVQALETQLGITERWAVESAEFKDAERMVAMRQYQRALDHLEGLVVGRIFALNDMNRSQMGYKMRQHVGHALQARSGAIRTALVRYNSAAQELVPPRQTLEFDEVIEYAFLSDFDLLRDARQDVRERPWATPTGRHAVDEYHHMLRAREEVKRCNNEVQRIATELRDEATFLHHHEELHRHTNPLIAHQITKYRQVRGRFDAHHKRQLKAIAQLDGFTGSIKPGQSLDTGRGGSASVAPNTAIPPREDLNGMPLRSQEEDELDAEQEDDEAAAQEAEDMLDILTVAMDKVDIAGRTFSSN</sequence>
<dbReference type="EMBL" id="KV417818">
    <property type="protein sequence ID" value="KZP05792.1"/>
    <property type="molecule type" value="Genomic_DNA"/>
</dbReference>
<keyword evidence="3" id="KW-1185">Reference proteome</keyword>
<evidence type="ECO:0000256" key="1">
    <source>
        <dbReference type="SAM" id="MobiDB-lite"/>
    </source>
</evidence>
<proteinExistence type="predicted"/>
<protein>
    <recommendedName>
        <fullName evidence="4">CxC2-like cysteine cluster KDZ transposase-associated domain-containing protein</fullName>
    </recommendedName>
</protein>
<feature type="region of interest" description="Disordered" evidence="1">
    <location>
        <begin position="718"/>
        <end position="772"/>
    </location>
</feature>
<feature type="compositionally biased region" description="Acidic residues" evidence="1">
    <location>
        <begin position="757"/>
        <end position="772"/>
    </location>
</feature>
<dbReference type="PANTHER" id="PTHR33096">
    <property type="entry name" value="CXC2 DOMAIN-CONTAINING PROTEIN"/>
    <property type="match status" value="1"/>
</dbReference>
<evidence type="ECO:0000313" key="2">
    <source>
        <dbReference type="EMBL" id="KZP05792.1"/>
    </source>
</evidence>
<gene>
    <name evidence="2" type="ORF">FIBSPDRAFT_765364</name>
</gene>
<dbReference type="PANTHER" id="PTHR33096:SF1">
    <property type="entry name" value="CXC1-LIKE CYSTEINE CLUSTER ASSOCIATED WITH KDZ TRANSPOSASES DOMAIN-CONTAINING PROTEIN"/>
    <property type="match status" value="1"/>
</dbReference>
<organism evidence="2 3">
    <name type="scientific">Athelia psychrophila</name>
    <dbReference type="NCBI Taxonomy" id="1759441"/>
    <lineage>
        <taxon>Eukaryota</taxon>
        <taxon>Fungi</taxon>
        <taxon>Dikarya</taxon>
        <taxon>Basidiomycota</taxon>
        <taxon>Agaricomycotina</taxon>
        <taxon>Agaricomycetes</taxon>
        <taxon>Agaricomycetidae</taxon>
        <taxon>Atheliales</taxon>
        <taxon>Atheliaceae</taxon>
        <taxon>Athelia</taxon>
    </lineage>
</organism>
<dbReference type="Proteomes" id="UP000076532">
    <property type="component" value="Unassembled WGS sequence"/>
</dbReference>
<evidence type="ECO:0008006" key="4">
    <source>
        <dbReference type="Google" id="ProtNLM"/>
    </source>
</evidence>